<evidence type="ECO:0000259" key="14">
    <source>
        <dbReference type="Pfam" id="PF00349"/>
    </source>
</evidence>
<dbReference type="FunFam" id="3.30.420.40:FF:000034">
    <property type="entry name" value="Phosphotransferase"/>
    <property type="match status" value="1"/>
</dbReference>
<comment type="similarity">
    <text evidence="3 12">Belongs to the hexokinase family.</text>
</comment>
<keyword evidence="8 12" id="KW-0324">Glycolysis</keyword>
<comment type="pathway">
    <text evidence="2">Carbohydrate metabolism; hexose metabolism.</text>
</comment>
<evidence type="ECO:0000256" key="5">
    <source>
        <dbReference type="ARBA" id="ARBA00022741"/>
    </source>
</evidence>
<dbReference type="Pfam" id="PF03727">
    <property type="entry name" value="Hexokinase_2"/>
    <property type="match status" value="1"/>
</dbReference>
<dbReference type="Pfam" id="PF00349">
    <property type="entry name" value="Hexokinase_1"/>
    <property type="match status" value="1"/>
</dbReference>
<dbReference type="InterPro" id="IPR022673">
    <property type="entry name" value="Hexokinase_C"/>
</dbReference>
<dbReference type="GO" id="GO:0005739">
    <property type="term" value="C:mitochondrion"/>
    <property type="evidence" value="ECO:0007669"/>
    <property type="project" value="TreeGrafter"/>
</dbReference>
<evidence type="ECO:0000256" key="11">
    <source>
        <dbReference type="ARBA" id="ARBA00048160"/>
    </source>
</evidence>
<evidence type="ECO:0000256" key="1">
    <source>
        <dbReference type="ARBA" id="ARBA00004888"/>
    </source>
</evidence>
<dbReference type="Gene3D" id="3.30.420.40">
    <property type="match status" value="1"/>
</dbReference>
<dbReference type="Proteomes" id="UP000623129">
    <property type="component" value="Unassembled WGS sequence"/>
</dbReference>
<gene>
    <name evidence="16" type="ORF">FCM35_KLT07053</name>
</gene>
<dbReference type="PANTHER" id="PTHR19443:SF22">
    <property type="entry name" value="HEXOKINASE-5"/>
    <property type="match status" value="1"/>
</dbReference>
<keyword evidence="5 12" id="KW-0547">Nucleotide-binding</keyword>
<keyword evidence="7 12" id="KW-0067">ATP-binding</keyword>
<comment type="pathway">
    <text evidence="1">Carbohydrate degradation; glycolysis; D-glyceraldehyde 3-phosphate and glycerone phosphate from D-glucose: step 1/4.</text>
</comment>
<dbReference type="GO" id="GO:0001678">
    <property type="term" value="P:intracellular glucose homeostasis"/>
    <property type="evidence" value="ECO:0007669"/>
    <property type="project" value="InterPro"/>
</dbReference>
<dbReference type="PRINTS" id="PR00475">
    <property type="entry name" value="HEXOKINASE"/>
</dbReference>
<dbReference type="SUPFAM" id="SSF53067">
    <property type="entry name" value="Actin-like ATPase domain"/>
    <property type="match status" value="2"/>
</dbReference>
<dbReference type="GO" id="GO:0005524">
    <property type="term" value="F:ATP binding"/>
    <property type="evidence" value="ECO:0007669"/>
    <property type="project" value="UniProtKB-UniRule"/>
</dbReference>
<dbReference type="OrthoDB" id="419537at2759"/>
<evidence type="ECO:0000256" key="9">
    <source>
        <dbReference type="ARBA" id="ARBA00044613"/>
    </source>
</evidence>
<dbReference type="UniPathway" id="UPA00242"/>
<dbReference type="PANTHER" id="PTHR19443">
    <property type="entry name" value="HEXOKINASE"/>
    <property type="match status" value="1"/>
</dbReference>
<keyword evidence="4 12" id="KW-0808">Transferase</keyword>
<evidence type="ECO:0000256" key="13">
    <source>
        <dbReference type="SAM" id="Phobius"/>
    </source>
</evidence>
<dbReference type="CDD" id="cd24020">
    <property type="entry name" value="ASKHA_NBD_HK_plant"/>
    <property type="match status" value="1"/>
</dbReference>
<protein>
    <recommendedName>
        <fullName evidence="12">Phosphotransferase</fullName>
        <ecNumber evidence="12">2.7.1.-</ecNumber>
    </recommendedName>
</protein>
<evidence type="ECO:0000256" key="3">
    <source>
        <dbReference type="ARBA" id="ARBA00009225"/>
    </source>
</evidence>
<evidence type="ECO:0000256" key="6">
    <source>
        <dbReference type="ARBA" id="ARBA00022777"/>
    </source>
</evidence>
<dbReference type="GO" id="GO:0005536">
    <property type="term" value="F:D-glucose binding"/>
    <property type="evidence" value="ECO:0007669"/>
    <property type="project" value="InterPro"/>
</dbReference>
<accession>A0A833QWQ7</accession>
<dbReference type="AlphaFoldDB" id="A0A833QWQ7"/>
<comment type="catalytic activity">
    <reaction evidence="10">
        <text>D-fructose + ATP = D-fructose 6-phosphate + ADP + H(+)</text>
        <dbReference type="Rhea" id="RHEA:16125"/>
        <dbReference type="ChEBI" id="CHEBI:15378"/>
        <dbReference type="ChEBI" id="CHEBI:30616"/>
        <dbReference type="ChEBI" id="CHEBI:37721"/>
        <dbReference type="ChEBI" id="CHEBI:61527"/>
        <dbReference type="ChEBI" id="CHEBI:456216"/>
        <dbReference type="EC" id="2.7.1.1"/>
    </reaction>
    <physiologicalReaction direction="left-to-right" evidence="10">
        <dbReference type="Rhea" id="RHEA:16126"/>
    </physiologicalReaction>
</comment>
<comment type="catalytic activity">
    <reaction evidence="9">
        <text>a D-hexose + ATP = a D-hexose 6-phosphate + ADP + H(+)</text>
        <dbReference type="Rhea" id="RHEA:22740"/>
        <dbReference type="ChEBI" id="CHEBI:4194"/>
        <dbReference type="ChEBI" id="CHEBI:15378"/>
        <dbReference type="ChEBI" id="CHEBI:30616"/>
        <dbReference type="ChEBI" id="CHEBI:229467"/>
        <dbReference type="ChEBI" id="CHEBI:456216"/>
        <dbReference type="EC" id="2.7.1.1"/>
    </reaction>
    <physiologicalReaction direction="left-to-right" evidence="9">
        <dbReference type="Rhea" id="RHEA:22741"/>
    </physiologicalReaction>
</comment>
<keyword evidence="13" id="KW-0472">Membrane</keyword>
<evidence type="ECO:0000256" key="8">
    <source>
        <dbReference type="ARBA" id="ARBA00023152"/>
    </source>
</evidence>
<dbReference type="PROSITE" id="PS51748">
    <property type="entry name" value="HEXOKINASE_2"/>
    <property type="match status" value="1"/>
</dbReference>
<dbReference type="GO" id="GO:0005829">
    <property type="term" value="C:cytosol"/>
    <property type="evidence" value="ECO:0007669"/>
    <property type="project" value="TreeGrafter"/>
</dbReference>
<dbReference type="GO" id="GO:0006006">
    <property type="term" value="P:glucose metabolic process"/>
    <property type="evidence" value="ECO:0007669"/>
    <property type="project" value="TreeGrafter"/>
</dbReference>
<evidence type="ECO:0000313" key="17">
    <source>
        <dbReference type="Proteomes" id="UP000623129"/>
    </source>
</evidence>
<comment type="catalytic activity">
    <reaction evidence="11">
        <text>D-glucose + ATP = D-glucose 6-phosphate + ADP + H(+)</text>
        <dbReference type="Rhea" id="RHEA:17825"/>
        <dbReference type="ChEBI" id="CHEBI:4167"/>
        <dbReference type="ChEBI" id="CHEBI:15378"/>
        <dbReference type="ChEBI" id="CHEBI:30616"/>
        <dbReference type="ChEBI" id="CHEBI:61548"/>
        <dbReference type="ChEBI" id="CHEBI:456216"/>
        <dbReference type="EC" id="2.7.1.1"/>
    </reaction>
    <physiologicalReaction direction="left-to-right" evidence="11">
        <dbReference type="Rhea" id="RHEA:17826"/>
    </physiologicalReaction>
</comment>
<reference evidence="16" key="1">
    <citation type="submission" date="2020-01" db="EMBL/GenBank/DDBJ databases">
        <title>Genome sequence of Kobresia littledalei, the first chromosome-level genome in the family Cyperaceae.</title>
        <authorList>
            <person name="Qu G."/>
        </authorList>
    </citation>
    <scope>NUCLEOTIDE SEQUENCE</scope>
    <source>
        <strain evidence="16">C.B.Clarke</strain>
        <tissue evidence="16">Leaf</tissue>
    </source>
</reference>
<comment type="caution">
    <text evidence="16">The sequence shown here is derived from an EMBL/GenBank/DDBJ whole genome shotgun (WGS) entry which is preliminary data.</text>
</comment>
<keyword evidence="13" id="KW-0812">Transmembrane</keyword>
<dbReference type="GO" id="GO:0006096">
    <property type="term" value="P:glycolytic process"/>
    <property type="evidence" value="ECO:0007669"/>
    <property type="project" value="UniProtKB-UniPathway"/>
</dbReference>
<dbReference type="InterPro" id="IPR022672">
    <property type="entry name" value="Hexokinase_N"/>
</dbReference>
<dbReference type="InterPro" id="IPR043129">
    <property type="entry name" value="ATPase_NBD"/>
</dbReference>
<dbReference type="EC" id="2.7.1.-" evidence="12"/>
<evidence type="ECO:0000256" key="12">
    <source>
        <dbReference type="RuleBase" id="RU362007"/>
    </source>
</evidence>
<evidence type="ECO:0000259" key="15">
    <source>
        <dbReference type="Pfam" id="PF03727"/>
    </source>
</evidence>
<dbReference type="GO" id="GO:0008865">
    <property type="term" value="F:fructokinase activity"/>
    <property type="evidence" value="ECO:0007669"/>
    <property type="project" value="TreeGrafter"/>
</dbReference>
<keyword evidence="13" id="KW-1133">Transmembrane helix</keyword>
<evidence type="ECO:0000256" key="4">
    <source>
        <dbReference type="ARBA" id="ARBA00022679"/>
    </source>
</evidence>
<evidence type="ECO:0000256" key="7">
    <source>
        <dbReference type="ARBA" id="ARBA00022840"/>
    </source>
</evidence>
<dbReference type="GO" id="GO:0004340">
    <property type="term" value="F:glucokinase activity"/>
    <property type="evidence" value="ECO:0007669"/>
    <property type="project" value="TreeGrafter"/>
</dbReference>
<evidence type="ECO:0000313" key="16">
    <source>
        <dbReference type="EMBL" id="KAF3328447.1"/>
    </source>
</evidence>
<dbReference type="InterPro" id="IPR001312">
    <property type="entry name" value="Hexokinase"/>
</dbReference>
<keyword evidence="17" id="KW-1185">Reference proteome</keyword>
<sequence length="453" mass="49128">MGRLARVYAAVAVVVAAVAVAVVVVKRRGKGPKWGKVRAIFTDVERKCATPVARLRQVADAMAVEMHAGLASDGGSKLKMLLSYVDNLPTGDEKGLFYALDLGGTNFRVLRVLLGGKEGRVIKQEYEEVSIPPHLMLGGSHELFDFIAAALSRFVATEGDEFRIPEGKQRELGFTFSFPVKQLSIASGILIKWTKGFCIEETVGEDVVAELTKAMERQGLNMRVTALVNDTIGTLAGGRYEDSDVLVAVILGTGTNAAYVERANAIPKWHGLLPKSGDMVINMEWGNFKSSLLPLTEYDEALDFESLNPGEQIYEKLMSGMYLGEIVRRILLRMAQESSLFGEVVPQKLEIPFILSICDIVAQRGARLAAAGIYGILKKLGRDTVTSPKQRTVIAMDGGLYEHYSIFSECVNNTLRNLLGEEIAGTVVIKLANDGSGIGAALLAASHSQYLEG</sequence>
<evidence type="ECO:0000256" key="2">
    <source>
        <dbReference type="ARBA" id="ARBA00005028"/>
    </source>
</evidence>
<feature type="domain" description="Hexokinase C-terminal" evidence="15">
    <location>
        <begin position="247"/>
        <end position="355"/>
    </location>
</feature>
<proteinExistence type="inferred from homology"/>
<evidence type="ECO:0000256" key="10">
    <source>
        <dbReference type="ARBA" id="ARBA00047905"/>
    </source>
</evidence>
<dbReference type="Gene3D" id="3.40.367.20">
    <property type="match status" value="3"/>
</dbReference>
<feature type="transmembrane region" description="Helical" evidence="13">
    <location>
        <begin position="6"/>
        <end position="25"/>
    </location>
</feature>
<keyword evidence="6 12" id="KW-0418">Kinase</keyword>
<name>A0A833QWQ7_9POAL</name>
<feature type="domain" description="Hexokinase N-terminal" evidence="14">
    <location>
        <begin position="42"/>
        <end position="240"/>
    </location>
</feature>
<dbReference type="UniPathway" id="UPA00109">
    <property type="reaction ID" value="UER00180"/>
</dbReference>
<dbReference type="EMBL" id="SWLB01000016">
    <property type="protein sequence ID" value="KAF3328447.1"/>
    <property type="molecule type" value="Genomic_DNA"/>
</dbReference>
<organism evidence="16 17">
    <name type="scientific">Carex littledalei</name>
    <dbReference type="NCBI Taxonomy" id="544730"/>
    <lineage>
        <taxon>Eukaryota</taxon>
        <taxon>Viridiplantae</taxon>
        <taxon>Streptophyta</taxon>
        <taxon>Embryophyta</taxon>
        <taxon>Tracheophyta</taxon>
        <taxon>Spermatophyta</taxon>
        <taxon>Magnoliopsida</taxon>
        <taxon>Liliopsida</taxon>
        <taxon>Poales</taxon>
        <taxon>Cyperaceae</taxon>
        <taxon>Cyperoideae</taxon>
        <taxon>Cariceae</taxon>
        <taxon>Carex</taxon>
        <taxon>Carex subgen. Euthyceras</taxon>
    </lineage>
</organism>